<dbReference type="SUPFAM" id="SSF46785">
    <property type="entry name" value="Winged helix' DNA-binding domain"/>
    <property type="match status" value="1"/>
</dbReference>
<evidence type="ECO:0000256" key="1">
    <source>
        <dbReference type="ARBA" id="ARBA00022703"/>
    </source>
</evidence>
<feature type="domain" description="NB-ARC" evidence="2">
    <location>
        <begin position="150"/>
        <end position="321"/>
    </location>
</feature>
<proteinExistence type="predicted"/>
<evidence type="ECO:0000259" key="3">
    <source>
        <dbReference type="Pfam" id="PF22094"/>
    </source>
</evidence>
<dbReference type="SUPFAM" id="SSF47986">
    <property type="entry name" value="DEATH domain"/>
    <property type="match status" value="1"/>
</dbReference>
<dbReference type="Gene3D" id="1.10.10.10">
    <property type="entry name" value="Winged helix-like DNA-binding domain superfamily/Winged helix DNA-binding domain"/>
    <property type="match status" value="1"/>
</dbReference>
<dbReference type="OrthoDB" id="1357022at2759"/>
<feature type="domain" description="CED4 winged-helix" evidence="3">
    <location>
        <begin position="401"/>
        <end position="494"/>
    </location>
</feature>
<dbReference type="GO" id="GO:0005829">
    <property type="term" value="C:cytosol"/>
    <property type="evidence" value="ECO:0007669"/>
    <property type="project" value="UniProtKB-ARBA"/>
</dbReference>
<keyword evidence="5" id="KW-1185">Reference proteome</keyword>
<accession>A0A2A2LPG0</accession>
<dbReference type="PANTHER" id="PTHR22845">
    <property type="entry name" value="APOPTOTIC PROTEASE-ACTIVATING FACTOR 1"/>
    <property type="match status" value="1"/>
</dbReference>
<dbReference type="GO" id="GO:0043531">
    <property type="term" value="F:ADP binding"/>
    <property type="evidence" value="ECO:0007669"/>
    <property type="project" value="InterPro"/>
</dbReference>
<dbReference type="EMBL" id="LIAE01006535">
    <property type="protein sequence ID" value="PAV88038.1"/>
    <property type="molecule type" value="Genomic_DNA"/>
</dbReference>
<dbReference type="InterPro" id="IPR036390">
    <property type="entry name" value="WH_DNA-bd_sf"/>
</dbReference>
<organism evidence="4 5">
    <name type="scientific">Diploscapter pachys</name>
    <dbReference type="NCBI Taxonomy" id="2018661"/>
    <lineage>
        <taxon>Eukaryota</taxon>
        <taxon>Metazoa</taxon>
        <taxon>Ecdysozoa</taxon>
        <taxon>Nematoda</taxon>
        <taxon>Chromadorea</taxon>
        <taxon>Rhabditida</taxon>
        <taxon>Rhabditina</taxon>
        <taxon>Rhabditomorpha</taxon>
        <taxon>Rhabditoidea</taxon>
        <taxon>Rhabditidae</taxon>
        <taxon>Diploscapter</taxon>
    </lineage>
</organism>
<evidence type="ECO:0000313" key="5">
    <source>
        <dbReference type="Proteomes" id="UP000218231"/>
    </source>
</evidence>
<dbReference type="AlphaFoldDB" id="A0A2A2LPG0"/>
<dbReference type="InterPro" id="IPR054317">
    <property type="entry name" value="WHD_CED4"/>
</dbReference>
<comment type="caution">
    <text evidence="4">The sequence shown here is derived from an EMBL/GenBank/DDBJ whole genome shotgun (WGS) entry which is preliminary data.</text>
</comment>
<protein>
    <submittedName>
        <fullName evidence="4">Uncharacterized protein</fullName>
    </submittedName>
</protein>
<evidence type="ECO:0000313" key="4">
    <source>
        <dbReference type="EMBL" id="PAV88038.1"/>
    </source>
</evidence>
<dbReference type="PANTHER" id="PTHR22845:SF5">
    <property type="entry name" value="APOPTOTIC PROTEASE-ACTIVATING FACTOR 1"/>
    <property type="match status" value="1"/>
</dbReference>
<dbReference type="InterPro" id="IPR036388">
    <property type="entry name" value="WH-like_DNA-bd_sf"/>
</dbReference>
<dbReference type="InterPro" id="IPR027417">
    <property type="entry name" value="P-loop_NTPase"/>
</dbReference>
<dbReference type="Gene3D" id="3.40.50.300">
    <property type="entry name" value="P-loop containing nucleotide triphosphate hydrolases"/>
    <property type="match status" value="1"/>
</dbReference>
<dbReference type="Proteomes" id="UP000218231">
    <property type="component" value="Unassembled WGS sequence"/>
</dbReference>
<dbReference type="InterPro" id="IPR002182">
    <property type="entry name" value="NB-ARC"/>
</dbReference>
<dbReference type="Pfam" id="PF22094">
    <property type="entry name" value="WHD_CED4"/>
    <property type="match status" value="1"/>
</dbReference>
<dbReference type="STRING" id="2018661.A0A2A2LPG0"/>
<evidence type="ECO:0000259" key="2">
    <source>
        <dbReference type="Pfam" id="PF00931"/>
    </source>
</evidence>
<sequence>MLSETECRVLSDVGPALLADLDPIDALVYFQISGTLSESTVEKIKTKTTSRERMAELLKAYRREAYNLEPLVSCVESTKQPHLAELLRARLQLVDDSSRTATPLSPIPSTSSYSKLMLSPELMEKCEKERRECKMLRSGMPRVCNTVERTDLINEVAQRLRDNAHRDAFFLVLHGMAGTGKTALAIQTLKQCYDLVGGHFDSVLWIQDGYRNPGQTFYLFSDMLLLLKNYDNVNADVPPRNASTALLKKMIADALIDHPNLLIVLDDVVQEETVRWADELSLRVLATSRDASIFHVAVSPVSVVEVEGLDQVESAKLLAEANLQVQHNLSVAAELAKHCSGNLALLTILAKRARGKTENLSVFLEELQGKGMSRFVEISSYAYRSLYDAFSTSVMSLSQPDRDALACSLTMPPDVWIPVKIWSIVIPVDICDDAEASLLTAVSIQLRRLVECGAWLTEDKENERYRLPLIVHHYLKESVDRKTIQPVISVVKSQAKRADFSHHPEVARFFREHDIFFEEL</sequence>
<keyword evidence="1" id="KW-0053">Apoptosis</keyword>
<gene>
    <name evidence="4" type="ORF">WR25_20290</name>
</gene>
<dbReference type="CDD" id="cd01671">
    <property type="entry name" value="CARD"/>
    <property type="match status" value="1"/>
</dbReference>
<reference evidence="4 5" key="1">
    <citation type="journal article" date="2017" name="Curr. Biol.">
        <title>Genome architecture and evolution of a unichromosomal asexual nematode.</title>
        <authorList>
            <person name="Fradin H."/>
            <person name="Zegar C."/>
            <person name="Gutwein M."/>
            <person name="Lucas J."/>
            <person name="Kovtun M."/>
            <person name="Corcoran D."/>
            <person name="Baugh L.R."/>
            <person name="Kiontke K."/>
            <person name="Gunsalus K."/>
            <person name="Fitch D.H."/>
            <person name="Piano F."/>
        </authorList>
    </citation>
    <scope>NUCLEOTIDE SEQUENCE [LARGE SCALE GENOMIC DNA]</scope>
    <source>
        <strain evidence="4">PF1309</strain>
    </source>
</reference>
<dbReference type="Pfam" id="PF00931">
    <property type="entry name" value="NB-ARC"/>
    <property type="match status" value="1"/>
</dbReference>
<dbReference type="InterPro" id="IPR011029">
    <property type="entry name" value="DEATH-like_dom_sf"/>
</dbReference>
<dbReference type="Gene3D" id="1.10.533.10">
    <property type="entry name" value="Death Domain, Fas"/>
    <property type="match status" value="1"/>
</dbReference>
<dbReference type="GO" id="GO:0006915">
    <property type="term" value="P:apoptotic process"/>
    <property type="evidence" value="ECO:0007669"/>
    <property type="project" value="UniProtKB-KW"/>
</dbReference>
<dbReference type="SUPFAM" id="SSF52540">
    <property type="entry name" value="P-loop containing nucleoside triphosphate hydrolases"/>
    <property type="match status" value="1"/>
</dbReference>
<name>A0A2A2LPG0_9BILA</name>